<reference evidence="2" key="1">
    <citation type="submission" date="2021-10" db="EMBL/GenBank/DDBJ databases">
        <title>Melipona bicolor Genome sequencing and assembly.</title>
        <authorList>
            <person name="Araujo N.S."/>
            <person name="Arias M.C."/>
        </authorList>
    </citation>
    <scope>NUCLEOTIDE SEQUENCE</scope>
    <source>
        <strain evidence="2">USP_2M_L1-L4_2017</strain>
        <tissue evidence="2">Whole body</tissue>
    </source>
</reference>
<feature type="region of interest" description="Disordered" evidence="1">
    <location>
        <begin position="1"/>
        <end position="26"/>
    </location>
</feature>
<dbReference type="EMBL" id="JAHYIQ010000001">
    <property type="protein sequence ID" value="KAK1136618.1"/>
    <property type="molecule type" value="Genomic_DNA"/>
</dbReference>
<dbReference type="Proteomes" id="UP001177670">
    <property type="component" value="Unassembled WGS sequence"/>
</dbReference>
<proteinExistence type="predicted"/>
<gene>
    <name evidence="2" type="ORF">K0M31_001164</name>
</gene>
<evidence type="ECO:0000313" key="2">
    <source>
        <dbReference type="EMBL" id="KAK1136618.1"/>
    </source>
</evidence>
<keyword evidence="3" id="KW-1185">Reference proteome</keyword>
<dbReference type="AlphaFoldDB" id="A0AA40GF02"/>
<evidence type="ECO:0000256" key="1">
    <source>
        <dbReference type="SAM" id="MobiDB-lite"/>
    </source>
</evidence>
<name>A0AA40GF02_9HYME</name>
<comment type="caution">
    <text evidence="2">The sequence shown here is derived from an EMBL/GenBank/DDBJ whole genome shotgun (WGS) entry which is preliminary data.</text>
</comment>
<accession>A0AA40GF02</accession>
<evidence type="ECO:0000313" key="3">
    <source>
        <dbReference type="Proteomes" id="UP001177670"/>
    </source>
</evidence>
<organism evidence="2 3">
    <name type="scientific">Melipona bicolor</name>
    <dbReference type="NCBI Taxonomy" id="60889"/>
    <lineage>
        <taxon>Eukaryota</taxon>
        <taxon>Metazoa</taxon>
        <taxon>Ecdysozoa</taxon>
        <taxon>Arthropoda</taxon>
        <taxon>Hexapoda</taxon>
        <taxon>Insecta</taxon>
        <taxon>Pterygota</taxon>
        <taxon>Neoptera</taxon>
        <taxon>Endopterygota</taxon>
        <taxon>Hymenoptera</taxon>
        <taxon>Apocrita</taxon>
        <taxon>Aculeata</taxon>
        <taxon>Apoidea</taxon>
        <taxon>Anthophila</taxon>
        <taxon>Apidae</taxon>
        <taxon>Melipona</taxon>
    </lineage>
</organism>
<protein>
    <submittedName>
        <fullName evidence="2">Uncharacterized protein</fullName>
    </submittedName>
</protein>
<sequence length="58" mass="6592">MKKKKKKKRADSPLAAGNRQLIADTDNRLSPFRHEIDKGIVTFVNERPPRTSRGQFAA</sequence>